<dbReference type="Pfam" id="PF00534">
    <property type="entry name" value="Glycos_transf_1"/>
    <property type="match status" value="1"/>
</dbReference>
<dbReference type="PANTHER" id="PTHR46401:SF2">
    <property type="entry name" value="GLYCOSYLTRANSFERASE WBBK-RELATED"/>
    <property type="match status" value="1"/>
</dbReference>
<dbReference type="Proteomes" id="UP000519897">
    <property type="component" value="Unassembled WGS sequence"/>
</dbReference>
<evidence type="ECO:0000256" key="1">
    <source>
        <dbReference type="ARBA" id="ARBA00022679"/>
    </source>
</evidence>
<protein>
    <submittedName>
        <fullName evidence="3">Glycosyltransferase involved in cell wall biosynthesis</fullName>
    </submittedName>
</protein>
<dbReference type="Gene3D" id="3.40.50.2000">
    <property type="entry name" value="Glycogen Phosphorylase B"/>
    <property type="match status" value="2"/>
</dbReference>
<comment type="caution">
    <text evidence="3">The sequence shown here is derived from an EMBL/GenBank/DDBJ whole genome shotgun (WGS) entry which is preliminary data.</text>
</comment>
<dbReference type="AlphaFoldDB" id="A0A7W6LN84"/>
<evidence type="ECO:0000313" key="3">
    <source>
        <dbReference type="EMBL" id="MBB4146201.1"/>
    </source>
</evidence>
<name>A0A7W6LN84_9HYPH</name>
<sequence length="227" mass="25297">MSSIYDVVVHVSHSDAHLASVHGLFFKKQTIINNGFDFENYHDIDSKDIDIIFIGRLHEQKNPLFALKVAQEILNRRILFVGSGPLQEQFEAKLSESCKYSNIEWIPAVAADRALELLARSKILLFPSRWEGFPITPIEAMALGTVVVASDIAGTNEILNEGCGMLIEGFNSGDYAKVIETILDNDANRAVLAGVARKKARARYSRKKLSARYFEIYLSLRSPGAQP</sequence>
<organism evidence="3 4">
    <name type="scientific">Rhizobium rhizoryzae</name>
    <dbReference type="NCBI Taxonomy" id="451876"/>
    <lineage>
        <taxon>Bacteria</taxon>
        <taxon>Pseudomonadati</taxon>
        <taxon>Pseudomonadota</taxon>
        <taxon>Alphaproteobacteria</taxon>
        <taxon>Hyphomicrobiales</taxon>
        <taxon>Rhizobiaceae</taxon>
        <taxon>Rhizobium/Agrobacterium group</taxon>
        <taxon>Rhizobium</taxon>
    </lineage>
</organism>
<dbReference type="CDD" id="cd03801">
    <property type="entry name" value="GT4_PimA-like"/>
    <property type="match status" value="1"/>
</dbReference>
<feature type="domain" description="Glycosyl transferase family 1" evidence="2">
    <location>
        <begin position="42"/>
        <end position="197"/>
    </location>
</feature>
<dbReference type="PANTHER" id="PTHR46401">
    <property type="entry name" value="GLYCOSYLTRANSFERASE WBBK-RELATED"/>
    <property type="match status" value="1"/>
</dbReference>
<evidence type="ECO:0000259" key="2">
    <source>
        <dbReference type="Pfam" id="PF00534"/>
    </source>
</evidence>
<reference evidence="3 4" key="1">
    <citation type="submission" date="2020-08" db="EMBL/GenBank/DDBJ databases">
        <title>Genomic Encyclopedia of Type Strains, Phase IV (KMG-IV): sequencing the most valuable type-strain genomes for metagenomic binning, comparative biology and taxonomic classification.</title>
        <authorList>
            <person name="Goeker M."/>
        </authorList>
    </citation>
    <scope>NUCLEOTIDE SEQUENCE [LARGE SCALE GENOMIC DNA]</scope>
    <source>
        <strain evidence="3 4">DSM 29514</strain>
    </source>
</reference>
<dbReference type="GO" id="GO:0009103">
    <property type="term" value="P:lipopolysaccharide biosynthetic process"/>
    <property type="evidence" value="ECO:0007669"/>
    <property type="project" value="TreeGrafter"/>
</dbReference>
<accession>A0A7W6LN84</accession>
<evidence type="ECO:0000313" key="4">
    <source>
        <dbReference type="Proteomes" id="UP000519897"/>
    </source>
</evidence>
<proteinExistence type="predicted"/>
<dbReference type="GO" id="GO:0016757">
    <property type="term" value="F:glycosyltransferase activity"/>
    <property type="evidence" value="ECO:0007669"/>
    <property type="project" value="InterPro"/>
</dbReference>
<dbReference type="SUPFAM" id="SSF53756">
    <property type="entry name" value="UDP-Glycosyltransferase/glycogen phosphorylase"/>
    <property type="match status" value="1"/>
</dbReference>
<dbReference type="InterPro" id="IPR001296">
    <property type="entry name" value="Glyco_trans_1"/>
</dbReference>
<keyword evidence="4" id="KW-1185">Reference proteome</keyword>
<gene>
    <name evidence="3" type="ORF">GGQ72_004771</name>
</gene>
<dbReference type="EMBL" id="JACIEC010000022">
    <property type="protein sequence ID" value="MBB4146201.1"/>
    <property type="molecule type" value="Genomic_DNA"/>
</dbReference>
<keyword evidence="1 3" id="KW-0808">Transferase</keyword>